<dbReference type="SUPFAM" id="SSF52172">
    <property type="entry name" value="CheY-like"/>
    <property type="match status" value="1"/>
</dbReference>
<evidence type="ECO:0008006" key="2">
    <source>
        <dbReference type="Google" id="ProtNLM"/>
    </source>
</evidence>
<protein>
    <recommendedName>
        <fullName evidence="2">Response regulatory domain-containing protein</fullName>
    </recommendedName>
</protein>
<feature type="non-terminal residue" evidence="1">
    <location>
        <position position="1"/>
    </location>
</feature>
<organism evidence="1">
    <name type="scientific">hydrothermal vent metagenome</name>
    <dbReference type="NCBI Taxonomy" id="652676"/>
    <lineage>
        <taxon>unclassified sequences</taxon>
        <taxon>metagenomes</taxon>
        <taxon>ecological metagenomes</taxon>
    </lineage>
</organism>
<dbReference type="InterPro" id="IPR011006">
    <property type="entry name" value="CheY-like_superfamily"/>
</dbReference>
<name>A0A3B0XKS4_9ZZZZ</name>
<dbReference type="Gene3D" id="3.40.50.2300">
    <property type="match status" value="1"/>
</dbReference>
<proteinExistence type="predicted"/>
<sequence>LPFIICTGYEDLLSKEKVNDLQIQALFKKPVDSAELLHTVVSLLTKSNNTMQQTI</sequence>
<dbReference type="EMBL" id="UOFF01000307">
    <property type="protein sequence ID" value="VAW56956.1"/>
    <property type="molecule type" value="Genomic_DNA"/>
</dbReference>
<accession>A0A3B0XKS4</accession>
<gene>
    <name evidence="1" type="ORF">MNBD_GAMMA07-2086</name>
</gene>
<reference evidence="1" key="1">
    <citation type="submission" date="2018-06" db="EMBL/GenBank/DDBJ databases">
        <authorList>
            <person name="Zhirakovskaya E."/>
        </authorList>
    </citation>
    <scope>NUCLEOTIDE SEQUENCE</scope>
</reference>
<dbReference type="AlphaFoldDB" id="A0A3B0XKS4"/>
<evidence type="ECO:0000313" key="1">
    <source>
        <dbReference type="EMBL" id="VAW56956.1"/>
    </source>
</evidence>